<dbReference type="Proteomes" id="UP001266305">
    <property type="component" value="Unassembled WGS sequence"/>
</dbReference>
<reference evidence="2 3" key="1">
    <citation type="submission" date="2023-05" db="EMBL/GenBank/DDBJ databases">
        <title>B98-5 Cell Line De Novo Hybrid Assembly: An Optical Mapping Approach.</title>
        <authorList>
            <person name="Kananen K."/>
            <person name="Auerbach J.A."/>
            <person name="Kautto E."/>
            <person name="Blachly J.S."/>
        </authorList>
    </citation>
    <scope>NUCLEOTIDE SEQUENCE [LARGE SCALE GENOMIC DNA]</scope>
    <source>
        <strain evidence="2">B95-8</strain>
        <tissue evidence="2">Cell line</tissue>
    </source>
</reference>
<evidence type="ECO:0000313" key="2">
    <source>
        <dbReference type="EMBL" id="KAK2121015.1"/>
    </source>
</evidence>
<feature type="region of interest" description="Disordered" evidence="1">
    <location>
        <begin position="171"/>
        <end position="205"/>
    </location>
</feature>
<name>A0ABQ9WHT2_SAGOE</name>
<comment type="caution">
    <text evidence="2">The sequence shown here is derived from an EMBL/GenBank/DDBJ whole genome shotgun (WGS) entry which is preliminary data.</text>
</comment>
<feature type="region of interest" description="Disordered" evidence="1">
    <location>
        <begin position="118"/>
        <end position="138"/>
    </location>
</feature>
<organism evidence="2 3">
    <name type="scientific">Saguinus oedipus</name>
    <name type="common">Cotton-top tamarin</name>
    <name type="synonym">Oedipomidas oedipus</name>
    <dbReference type="NCBI Taxonomy" id="9490"/>
    <lineage>
        <taxon>Eukaryota</taxon>
        <taxon>Metazoa</taxon>
        <taxon>Chordata</taxon>
        <taxon>Craniata</taxon>
        <taxon>Vertebrata</taxon>
        <taxon>Euteleostomi</taxon>
        <taxon>Mammalia</taxon>
        <taxon>Eutheria</taxon>
        <taxon>Euarchontoglires</taxon>
        <taxon>Primates</taxon>
        <taxon>Haplorrhini</taxon>
        <taxon>Platyrrhini</taxon>
        <taxon>Cebidae</taxon>
        <taxon>Callitrichinae</taxon>
        <taxon>Saguinus</taxon>
    </lineage>
</organism>
<sequence>MFARAAGRSRGVPGGFPTSCASSCRLAACRRLLGAATPVLPRSPESKTNAGPRCWRLTGARLPPPPTSLLAEIKPSERLPPLLSVGSRESRGGAACSPTPALEQLLAPRARWALPTLLQPSPPADPAGRTGRGRCGEGASRRALAEAAASLKQAEALVVWWERAKAAARGEEESCLNEAQKRPRGPSELRRSRGLRGKWRGMDPSGPPCSFPAPRFWALTPCGHLGPSSLRGGGCGVLAAPASAPWPGTERLAQRPR</sequence>
<gene>
    <name evidence="2" type="ORF">P7K49_002401</name>
</gene>
<protein>
    <submittedName>
        <fullName evidence="2">Uncharacterized protein</fullName>
    </submittedName>
</protein>
<proteinExistence type="predicted"/>
<feature type="compositionally biased region" description="Basic and acidic residues" evidence="1">
    <location>
        <begin position="179"/>
        <end position="191"/>
    </location>
</feature>
<evidence type="ECO:0000256" key="1">
    <source>
        <dbReference type="SAM" id="MobiDB-lite"/>
    </source>
</evidence>
<keyword evidence="3" id="KW-1185">Reference proteome</keyword>
<accession>A0ABQ9WHT2</accession>
<dbReference type="EMBL" id="JASSZA010000001">
    <property type="protein sequence ID" value="KAK2121015.1"/>
    <property type="molecule type" value="Genomic_DNA"/>
</dbReference>
<evidence type="ECO:0000313" key="3">
    <source>
        <dbReference type="Proteomes" id="UP001266305"/>
    </source>
</evidence>